<evidence type="ECO:0000313" key="11">
    <source>
        <dbReference type="Proteomes" id="UP001064933"/>
    </source>
</evidence>
<dbReference type="InterPro" id="IPR016288">
    <property type="entry name" value="Beta_cellobiohydrolase"/>
</dbReference>
<dbReference type="GO" id="GO:0016787">
    <property type="term" value="F:hydrolase activity"/>
    <property type="evidence" value="ECO:0007669"/>
    <property type="project" value="UniProtKB-KW"/>
</dbReference>
<dbReference type="PANTHER" id="PTHR34876:SF4">
    <property type="entry name" value="1,4-BETA-D-GLUCAN CELLOBIOHYDROLASE C-RELATED"/>
    <property type="match status" value="1"/>
</dbReference>
<evidence type="ECO:0000256" key="2">
    <source>
        <dbReference type="ARBA" id="ARBA00022801"/>
    </source>
</evidence>
<keyword evidence="4" id="KW-1015">Disulfide bond</keyword>
<keyword evidence="1" id="KW-0732">Signal</keyword>
<dbReference type="Proteomes" id="UP001064933">
    <property type="component" value="Chromosome"/>
</dbReference>
<proteinExistence type="inferred from homology"/>
<keyword evidence="11" id="KW-1185">Reference proteome</keyword>
<dbReference type="RefSeq" id="WP_261760570.1">
    <property type="nucleotide sequence ID" value="NZ_CP104562.2"/>
</dbReference>
<dbReference type="InterPro" id="IPR001524">
    <property type="entry name" value="Glyco_hydro_6_CS"/>
</dbReference>
<keyword evidence="2 9" id="KW-0378">Hydrolase</keyword>
<keyword evidence="5 9" id="KW-0119">Carbohydrate metabolism</keyword>
<evidence type="ECO:0000256" key="5">
    <source>
        <dbReference type="ARBA" id="ARBA00023277"/>
    </source>
</evidence>
<dbReference type="PRINTS" id="PR00733">
    <property type="entry name" value="GLHYDRLASE6"/>
</dbReference>
<dbReference type="PROSITE" id="PS00656">
    <property type="entry name" value="GLYCOSYL_HYDROL_F6_2"/>
    <property type="match status" value="1"/>
</dbReference>
<name>A0ABY6B8P5_9BURK</name>
<dbReference type="InterPro" id="IPR036434">
    <property type="entry name" value="Beta_cellobiohydrolase_sf"/>
</dbReference>
<dbReference type="EC" id="3.2.1.-" evidence="9"/>
<evidence type="ECO:0000256" key="8">
    <source>
        <dbReference type="PROSITE-ProRule" id="PRU10057"/>
    </source>
</evidence>
<evidence type="ECO:0000256" key="4">
    <source>
        <dbReference type="ARBA" id="ARBA00023157"/>
    </source>
</evidence>
<evidence type="ECO:0000256" key="1">
    <source>
        <dbReference type="ARBA" id="ARBA00022729"/>
    </source>
</evidence>
<dbReference type="Pfam" id="PF01341">
    <property type="entry name" value="Glyco_hydro_6"/>
    <property type="match status" value="1"/>
</dbReference>
<gene>
    <name evidence="10" type="ORF">N4261_13115</name>
</gene>
<keyword evidence="3 9" id="KW-0136">Cellulose degradation</keyword>
<accession>A0ABY6B8P5</accession>
<dbReference type="PIRSF" id="PIRSF001100">
    <property type="entry name" value="Beta_cellobiohydrolase"/>
    <property type="match status" value="1"/>
</dbReference>
<organism evidence="10 11">
    <name type="scientific">Roseateles amylovorans</name>
    <dbReference type="NCBI Taxonomy" id="2978473"/>
    <lineage>
        <taxon>Bacteria</taxon>
        <taxon>Pseudomonadati</taxon>
        <taxon>Pseudomonadota</taxon>
        <taxon>Betaproteobacteria</taxon>
        <taxon>Burkholderiales</taxon>
        <taxon>Sphaerotilaceae</taxon>
        <taxon>Roseateles</taxon>
    </lineage>
</organism>
<comment type="similarity">
    <text evidence="9">Belongs to the glycosyl hydrolase family 6.</text>
</comment>
<dbReference type="Gene3D" id="3.20.20.40">
    <property type="entry name" value="1, 4-beta cellobiohydrolase"/>
    <property type="match status" value="1"/>
</dbReference>
<keyword evidence="6 9" id="KW-0326">Glycosidase</keyword>
<evidence type="ECO:0000313" key="10">
    <source>
        <dbReference type="EMBL" id="UXH80753.1"/>
    </source>
</evidence>
<evidence type="ECO:0000256" key="3">
    <source>
        <dbReference type="ARBA" id="ARBA00023001"/>
    </source>
</evidence>
<protein>
    <recommendedName>
        <fullName evidence="9">Glucanase</fullName>
        <ecNumber evidence="9">3.2.1.-</ecNumber>
    </recommendedName>
</protein>
<sequence length="296" mass="30884">MTYPDTFYTDPTSEARKWVDAHPSDSRASSLRTQIADQPAARWVGDWTSDVGGNVSSYVASAAAAGRTPILVAYNIPHRDCAAGQSAGGAASAAAYRNWISAFAAGVGARPAVVVLEPDALAHLTDSRCDAFRTERLELLNYAAQQFKDKSPTTKVFLDIGHGGWLTPETSVQWLKLGGIQNVRGFALNVSNFQTTAQESAHGKAIVDLLASAGFAGKTFVIDTSRNGNGPAGDGIWCNPAGRRLGTASTLSAAGAGPEMTLWIKSPGQSDGQCGTSGQAAGVFDPELAIKLVNGN</sequence>
<dbReference type="SUPFAM" id="SSF51989">
    <property type="entry name" value="Glycosyl hydrolases family 6, cellulases"/>
    <property type="match status" value="1"/>
</dbReference>
<feature type="active site" description="Proton donor" evidence="8">
    <location>
        <position position="119"/>
    </location>
</feature>
<evidence type="ECO:0000256" key="7">
    <source>
        <dbReference type="ARBA" id="ARBA00023326"/>
    </source>
</evidence>
<evidence type="ECO:0000256" key="9">
    <source>
        <dbReference type="RuleBase" id="RU361186"/>
    </source>
</evidence>
<reference evidence="10" key="1">
    <citation type="submission" date="2022-10" db="EMBL/GenBank/DDBJ databases">
        <title>Characterization and whole genome sequencing of a new Roseateles species, isolated from fresh water.</title>
        <authorList>
            <person name="Guliayeva D.Y."/>
            <person name="Akhremchuk A.E."/>
            <person name="Sikolenko M.A."/>
            <person name="Valentovich L.N."/>
            <person name="Sidarenka A.V."/>
        </authorList>
    </citation>
    <scope>NUCLEOTIDE SEQUENCE</scope>
    <source>
        <strain evidence="10">BIM B-1768</strain>
    </source>
</reference>
<dbReference type="EMBL" id="CP104562">
    <property type="protein sequence ID" value="UXH80753.1"/>
    <property type="molecule type" value="Genomic_DNA"/>
</dbReference>
<dbReference type="PANTHER" id="PTHR34876">
    <property type="match status" value="1"/>
</dbReference>
<evidence type="ECO:0000256" key="6">
    <source>
        <dbReference type="ARBA" id="ARBA00023295"/>
    </source>
</evidence>
<keyword evidence="7 9" id="KW-0624">Polysaccharide degradation</keyword>